<accession>A0A0E9PLB7</accession>
<reference evidence="1" key="1">
    <citation type="submission" date="2014-11" db="EMBL/GenBank/DDBJ databases">
        <authorList>
            <person name="Amaro Gonzalez C."/>
        </authorList>
    </citation>
    <scope>NUCLEOTIDE SEQUENCE</scope>
</reference>
<dbReference type="AlphaFoldDB" id="A0A0E9PLB7"/>
<sequence>MLCSANIKRDFFNADWKRHPMKFNRLTAHP</sequence>
<protein>
    <submittedName>
        <fullName evidence="1">Uncharacterized protein</fullName>
    </submittedName>
</protein>
<dbReference type="EMBL" id="GBXM01103293">
    <property type="protein sequence ID" value="JAH05284.1"/>
    <property type="molecule type" value="Transcribed_RNA"/>
</dbReference>
<reference evidence="1" key="2">
    <citation type="journal article" date="2015" name="Fish Shellfish Immunol.">
        <title>Early steps in the European eel (Anguilla anguilla)-Vibrio vulnificus interaction in the gills: Role of the RtxA13 toxin.</title>
        <authorList>
            <person name="Callol A."/>
            <person name="Pajuelo D."/>
            <person name="Ebbesson L."/>
            <person name="Teles M."/>
            <person name="MacKenzie S."/>
            <person name="Amaro C."/>
        </authorList>
    </citation>
    <scope>NUCLEOTIDE SEQUENCE</scope>
</reference>
<evidence type="ECO:0000313" key="1">
    <source>
        <dbReference type="EMBL" id="JAH05284.1"/>
    </source>
</evidence>
<name>A0A0E9PLB7_ANGAN</name>
<proteinExistence type="predicted"/>
<organism evidence="1">
    <name type="scientific">Anguilla anguilla</name>
    <name type="common">European freshwater eel</name>
    <name type="synonym">Muraena anguilla</name>
    <dbReference type="NCBI Taxonomy" id="7936"/>
    <lineage>
        <taxon>Eukaryota</taxon>
        <taxon>Metazoa</taxon>
        <taxon>Chordata</taxon>
        <taxon>Craniata</taxon>
        <taxon>Vertebrata</taxon>
        <taxon>Euteleostomi</taxon>
        <taxon>Actinopterygii</taxon>
        <taxon>Neopterygii</taxon>
        <taxon>Teleostei</taxon>
        <taxon>Anguilliformes</taxon>
        <taxon>Anguillidae</taxon>
        <taxon>Anguilla</taxon>
    </lineage>
</organism>